<dbReference type="Proteomes" id="UP000193623">
    <property type="component" value="Unassembled WGS sequence"/>
</dbReference>
<sequence>MLRPIKKAASRAGQKAAWGAAGVIFGLVGLGFLTAAMWMILVVIVSPLYTSAIIGLFYLGLGCISFAAAASRHPQDVPYEPQTSAAAADAPPLVEAFLYGLKAGHQAKSHRR</sequence>
<name>A0A1Y5T8L6_9RHOB</name>
<evidence type="ECO:0000313" key="3">
    <source>
        <dbReference type="Proteomes" id="UP000193623"/>
    </source>
</evidence>
<keyword evidence="1" id="KW-0472">Membrane</keyword>
<keyword evidence="1" id="KW-0812">Transmembrane</keyword>
<dbReference type="EMBL" id="FWFT01000006">
    <property type="protein sequence ID" value="SLN58016.1"/>
    <property type="molecule type" value="Genomic_DNA"/>
</dbReference>
<organism evidence="2 3">
    <name type="scientific">Pseudooctadecabacter jejudonensis</name>
    <dbReference type="NCBI Taxonomy" id="1391910"/>
    <lineage>
        <taxon>Bacteria</taxon>
        <taxon>Pseudomonadati</taxon>
        <taxon>Pseudomonadota</taxon>
        <taxon>Alphaproteobacteria</taxon>
        <taxon>Rhodobacterales</taxon>
        <taxon>Paracoccaceae</taxon>
        <taxon>Pseudooctadecabacter</taxon>
    </lineage>
</organism>
<feature type="transmembrane region" description="Helical" evidence="1">
    <location>
        <begin position="51"/>
        <end position="70"/>
    </location>
</feature>
<dbReference type="InterPro" id="IPR009937">
    <property type="entry name" value="Phage_holin_3_6"/>
</dbReference>
<proteinExistence type="predicted"/>
<keyword evidence="1" id="KW-1133">Transmembrane helix</keyword>
<feature type="transmembrane region" description="Helical" evidence="1">
    <location>
        <begin position="21"/>
        <end position="45"/>
    </location>
</feature>
<evidence type="ECO:0000313" key="2">
    <source>
        <dbReference type="EMBL" id="SLN58016.1"/>
    </source>
</evidence>
<reference evidence="2 3" key="1">
    <citation type="submission" date="2017-03" db="EMBL/GenBank/DDBJ databases">
        <authorList>
            <person name="Afonso C.L."/>
            <person name="Miller P.J."/>
            <person name="Scott M.A."/>
            <person name="Spackman E."/>
            <person name="Goraichik I."/>
            <person name="Dimitrov K.M."/>
            <person name="Suarez D.L."/>
            <person name="Swayne D.E."/>
        </authorList>
    </citation>
    <scope>NUCLEOTIDE SEQUENCE [LARGE SCALE GENOMIC DNA]</scope>
    <source>
        <strain evidence="2 3">CECT 8397</strain>
    </source>
</reference>
<keyword evidence="3" id="KW-1185">Reference proteome</keyword>
<evidence type="ECO:0008006" key="4">
    <source>
        <dbReference type="Google" id="ProtNLM"/>
    </source>
</evidence>
<gene>
    <name evidence="2" type="ORF">PSJ8397_03028</name>
</gene>
<protein>
    <recommendedName>
        <fullName evidence="4">Holin-X, holin superfamily III</fullName>
    </recommendedName>
</protein>
<dbReference type="AlphaFoldDB" id="A0A1Y5T8L6"/>
<accession>A0A1Y5T8L6</accession>
<evidence type="ECO:0000256" key="1">
    <source>
        <dbReference type="SAM" id="Phobius"/>
    </source>
</evidence>
<dbReference type="Pfam" id="PF07332">
    <property type="entry name" value="Phage_holin_3_6"/>
    <property type="match status" value="1"/>
</dbReference>
<dbReference type="RefSeq" id="WP_085865426.1">
    <property type="nucleotide sequence ID" value="NZ_FWFT01000006.1"/>
</dbReference>
<dbReference type="OrthoDB" id="7876610at2"/>